<keyword evidence="2" id="KW-0808">Transferase</keyword>
<feature type="domain" description="Protein kinase" evidence="7">
    <location>
        <begin position="38"/>
        <end position="321"/>
    </location>
</feature>
<evidence type="ECO:0000256" key="1">
    <source>
        <dbReference type="ARBA" id="ARBA00012513"/>
    </source>
</evidence>
<organism evidence="8 9">
    <name type="scientific">Yinghuangia soli</name>
    <dbReference type="NCBI Taxonomy" id="2908204"/>
    <lineage>
        <taxon>Bacteria</taxon>
        <taxon>Bacillati</taxon>
        <taxon>Actinomycetota</taxon>
        <taxon>Actinomycetes</taxon>
        <taxon>Kitasatosporales</taxon>
        <taxon>Streptomycetaceae</taxon>
        <taxon>Yinghuangia</taxon>
    </lineage>
</organism>
<evidence type="ECO:0000259" key="7">
    <source>
        <dbReference type="PROSITE" id="PS50011"/>
    </source>
</evidence>
<keyword evidence="4 8" id="KW-0418">Kinase</keyword>
<keyword evidence="5" id="KW-0067">ATP-binding</keyword>
<dbReference type="RefSeq" id="WP_235058543.1">
    <property type="nucleotide sequence ID" value="NZ_JAKFHA010000059.1"/>
</dbReference>
<gene>
    <name evidence="8" type="ORF">LZ495_42080</name>
</gene>
<comment type="caution">
    <text evidence="8">The sequence shown here is derived from an EMBL/GenBank/DDBJ whole genome shotgun (WGS) entry which is preliminary data.</text>
</comment>
<dbReference type="Proteomes" id="UP001165378">
    <property type="component" value="Unassembled WGS sequence"/>
</dbReference>
<dbReference type="SMART" id="SM00220">
    <property type="entry name" value="S_TKc"/>
    <property type="match status" value="1"/>
</dbReference>
<reference evidence="8" key="1">
    <citation type="submission" date="2022-01" db="EMBL/GenBank/DDBJ databases">
        <title>Genome-Based Taxonomic Classification of the Phylum Actinobacteria.</title>
        <authorList>
            <person name="Gao Y."/>
        </authorList>
    </citation>
    <scope>NUCLEOTIDE SEQUENCE</scope>
    <source>
        <strain evidence="8">KLBMP 8922</strain>
    </source>
</reference>
<dbReference type="EMBL" id="JAKFHA010000059">
    <property type="protein sequence ID" value="MCF2533778.1"/>
    <property type="molecule type" value="Genomic_DNA"/>
</dbReference>
<evidence type="ECO:0000256" key="5">
    <source>
        <dbReference type="ARBA" id="ARBA00022840"/>
    </source>
</evidence>
<dbReference type="GO" id="GO:0005524">
    <property type="term" value="F:ATP binding"/>
    <property type="evidence" value="ECO:0007669"/>
    <property type="project" value="UniProtKB-KW"/>
</dbReference>
<dbReference type="InterPro" id="IPR015943">
    <property type="entry name" value="WD40/YVTN_repeat-like_dom_sf"/>
</dbReference>
<evidence type="ECO:0000313" key="8">
    <source>
        <dbReference type="EMBL" id="MCF2533778.1"/>
    </source>
</evidence>
<keyword evidence="3" id="KW-0547">Nucleotide-binding</keyword>
<dbReference type="Gene3D" id="2.130.10.10">
    <property type="entry name" value="YVTN repeat-like/Quinoprotein amine dehydrogenase"/>
    <property type="match status" value="1"/>
</dbReference>
<dbReference type="Pfam" id="PF13360">
    <property type="entry name" value="PQQ_2"/>
    <property type="match status" value="2"/>
</dbReference>
<feature type="region of interest" description="Disordered" evidence="6">
    <location>
        <begin position="1"/>
        <end position="23"/>
    </location>
</feature>
<accession>A0AA41Q8X5</accession>
<dbReference type="Pfam" id="PF00069">
    <property type="entry name" value="Pkinase"/>
    <property type="match status" value="1"/>
</dbReference>
<sequence length="803" mass="83333">MPRNRFPVAPGKDTPANTLPNTPGWAVRVPAGFRVGRWTVGAGIATGAWGSVYEARADGSARDGVPSAPVAAAVKFIPSGHTTPGHVAVLRDMAESETRFRSRMSHPRLIRTLEIATVATADAAAADADGAVAIVMERAASSLEQVLDAGPVAPAEASRLIEEICEGLAHIHAGGWLHGDLKPANILLADDGSVRLADFGLSAMLEGTHAYVPPRASSDYTPPEFASAPRTVRGLRSRASRDVWALGVIAYRLLAGTLPFTGASASDRQFQAIRHARGEPSVDFGVLPARWRGFVADCLTPDEQARRRHTSAELLRRARTIRAAEVQERSRHARTAHRLPAAPRVPLRPRTAASAAVVLATAVALVGWLLYGIDISGGGARATEQAAGAETLPGPLTAQTARGPAAAPPIQGVPGGRADGTRFYASGAAAQPAGARPWQLPAAVGLRNQCLHDGEALYCTGVRVPGADPAAARDPAGFVTRIDPATGAVVWHQGIVGELLGVVDGMLLVAGRPGGDAPADDTADPEIVIGAHDTANGMIRWATPIPAAADGRTPAVAFGAGHVFAVTGRGLVALSVADGRTDSRWDVPLPFEQRTYDTAARFADGRVYLAYRHPGPAGRGASTQLVVVDPTQPALLARREVRTACRAGFAVTARTLHCADDGAPGSLPSVLRWDSAADTEQLTVLPRGRVTGFATTGGTYAVGLDDGSAAVVRTADGTVQWQQTAAPGAPVTVTIVDDRVHTASGSTAATFDLHTGTQLWRIAGAPDPTTAPATPPLVHADTLFLRTAATGIQAIPMTPHTTP</sequence>
<evidence type="ECO:0000256" key="2">
    <source>
        <dbReference type="ARBA" id="ARBA00022679"/>
    </source>
</evidence>
<dbReference type="InterPro" id="IPR000719">
    <property type="entry name" value="Prot_kinase_dom"/>
</dbReference>
<dbReference type="SUPFAM" id="SSF56112">
    <property type="entry name" value="Protein kinase-like (PK-like)"/>
    <property type="match status" value="1"/>
</dbReference>
<dbReference type="GO" id="GO:0004674">
    <property type="term" value="F:protein serine/threonine kinase activity"/>
    <property type="evidence" value="ECO:0007669"/>
    <property type="project" value="UniProtKB-EC"/>
</dbReference>
<dbReference type="PROSITE" id="PS50011">
    <property type="entry name" value="PROTEIN_KINASE_DOM"/>
    <property type="match status" value="1"/>
</dbReference>
<dbReference type="InterPro" id="IPR011047">
    <property type="entry name" value="Quinoprotein_ADH-like_sf"/>
</dbReference>
<dbReference type="InterPro" id="IPR050660">
    <property type="entry name" value="NEK_Ser/Thr_kinase"/>
</dbReference>
<evidence type="ECO:0000256" key="6">
    <source>
        <dbReference type="SAM" id="MobiDB-lite"/>
    </source>
</evidence>
<evidence type="ECO:0000256" key="3">
    <source>
        <dbReference type="ARBA" id="ARBA00022741"/>
    </source>
</evidence>
<dbReference type="InterPro" id="IPR011009">
    <property type="entry name" value="Kinase-like_dom_sf"/>
</dbReference>
<dbReference type="SUPFAM" id="SSF50998">
    <property type="entry name" value="Quinoprotein alcohol dehydrogenase-like"/>
    <property type="match status" value="1"/>
</dbReference>
<dbReference type="AlphaFoldDB" id="A0AA41Q8X5"/>
<dbReference type="CDD" id="cd14014">
    <property type="entry name" value="STKc_PknB_like"/>
    <property type="match status" value="1"/>
</dbReference>
<protein>
    <recommendedName>
        <fullName evidence="1">non-specific serine/threonine protein kinase</fullName>
        <ecNumber evidence="1">2.7.11.1</ecNumber>
    </recommendedName>
</protein>
<proteinExistence type="predicted"/>
<evidence type="ECO:0000256" key="4">
    <source>
        <dbReference type="ARBA" id="ARBA00022777"/>
    </source>
</evidence>
<dbReference type="InterPro" id="IPR002372">
    <property type="entry name" value="PQQ_rpt_dom"/>
</dbReference>
<dbReference type="PANTHER" id="PTHR43671">
    <property type="entry name" value="SERINE/THREONINE-PROTEIN KINASE NEK"/>
    <property type="match status" value="1"/>
</dbReference>
<keyword evidence="9" id="KW-1185">Reference proteome</keyword>
<evidence type="ECO:0000313" key="9">
    <source>
        <dbReference type="Proteomes" id="UP001165378"/>
    </source>
</evidence>
<dbReference type="EC" id="2.7.11.1" evidence="1"/>
<name>A0AA41Q8X5_9ACTN</name>
<dbReference type="PANTHER" id="PTHR43671:SF13">
    <property type="entry name" value="SERINE_THREONINE-PROTEIN KINASE NEK2"/>
    <property type="match status" value="1"/>
</dbReference>
<dbReference type="Gene3D" id="1.10.510.10">
    <property type="entry name" value="Transferase(Phosphotransferase) domain 1"/>
    <property type="match status" value="1"/>
</dbReference>